<reference evidence="1" key="2">
    <citation type="submission" date="2020-09" db="EMBL/GenBank/DDBJ databases">
        <authorList>
            <person name="Sun Q."/>
            <person name="Ohkuma M."/>
        </authorList>
    </citation>
    <scope>NUCLEOTIDE SEQUENCE</scope>
    <source>
        <strain evidence="1">JCM 30804</strain>
    </source>
</reference>
<comment type="caution">
    <text evidence="1">The sequence shown here is derived from an EMBL/GenBank/DDBJ whole genome shotgun (WGS) entry which is preliminary data.</text>
</comment>
<name>A0A917NA22_9GAMM</name>
<proteinExistence type="predicted"/>
<dbReference type="AlphaFoldDB" id="A0A917NA22"/>
<evidence type="ECO:0000313" key="2">
    <source>
        <dbReference type="Proteomes" id="UP000613743"/>
    </source>
</evidence>
<accession>A0A917NA22</accession>
<sequence>MGLPWLSNMTFIGKVRLLFVVFALALVTVERQNNITKNRASGERNKDWTGVADNIPCFSYG</sequence>
<organism evidence="1 2">
    <name type="scientific">Shewanella gelidii</name>
    <dbReference type="NCBI Taxonomy" id="1642821"/>
    <lineage>
        <taxon>Bacteria</taxon>
        <taxon>Pseudomonadati</taxon>
        <taxon>Pseudomonadota</taxon>
        <taxon>Gammaproteobacteria</taxon>
        <taxon>Alteromonadales</taxon>
        <taxon>Shewanellaceae</taxon>
        <taxon>Shewanella</taxon>
    </lineage>
</organism>
<protein>
    <submittedName>
        <fullName evidence="1">Uncharacterized protein</fullName>
    </submittedName>
</protein>
<dbReference type="Proteomes" id="UP000613743">
    <property type="component" value="Unassembled WGS sequence"/>
</dbReference>
<reference evidence="1" key="1">
    <citation type="journal article" date="2014" name="Int. J. Syst. Evol. Microbiol.">
        <title>Complete genome sequence of Corynebacterium casei LMG S-19264T (=DSM 44701T), isolated from a smear-ripened cheese.</title>
        <authorList>
            <consortium name="US DOE Joint Genome Institute (JGI-PGF)"/>
            <person name="Walter F."/>
            <person name="Albersmeier A."/>
            <person name="Kalinowski J."/>
            <person name="Ruckert C."/>
        </authorList>
    </citation>
    <scope>NUCLEOTIDE SEQUENCE</scope>
    <source>
        <strain evidence="1">JCM 30804</strain>
    </source>
</reference>
<keyword evidence="2" id="KW-1185">Reference proteome</keyword>
<dbReference type="EMBL" id="BMPZ01000004">
    <property type="protein sequence ID" value="GGI81442.1"/>
    <property type="molecule type" value="Genomic_DNA"/>
</dbReference>
<evidence type="ECO:0000313" key="1">
    <source>
        <dbReference type="EMBL" id="GGI81442.1"/>
    </source>
</evidence>
<gene>
    <name evidence="1" type="ORF">GCM10009332_18490</name>
</gene>